<keyword evidence="8" id="KW-1185">Reference proteome</keyword>
<comment type="similarity">
    <text evidence="5">Belongs to the NEMF family.</text>
</comment>
<dbReference type="InterPro" id="IPR043682">
    <property type="entry name" value="RqcH_bacterial"/>
</dbReference>
<dbReference type="Gene3D" id="1.10.8.50">
    <property type="match status" value="1"/>
</dbReference>
<keyword evidence="2 5" id="KW-0699">rRNA-binding</keyword>
<dbReference type="RefSeq" id="WP_277731031.1">
    <property type="nucleotide sequence ID" value="NZ_CP120733.1"/>
</dbReference>
<evidence type="ECO:0000256" key="3">
    <source>
        <dbReference type="ARBA" id="ARBA00022884"/>
    </source>
</evidence>
<keyword evidence="3 5" id="KW-0694">RNA-binding</keyword>
<evidence type="ECO:0000256" key="1">
    <source>
        <dbReference type="ARBA" id="ARBA00022555"/>
    </source>
</evidence>
<keyword evidence="1 5" id="KW-0820">tRNA-binding</keyword>
<dbReference type="PANTHER" id="PTHR15239">
    <property type="entry name" value="NUCLEAR EXPORT MEDIATOR FACTOR NEMF"/>
    <property type="match status" value="1"/>
</dbReference>
<dbReference type="EMBL" id="CP120733">
    <property type="protein sequence ID" value="WFD09110.1"/>
    <property type="molecule type" value="Genomic_DNA"/>
</dbReference>
<dbReference type="Pfam" id="PF05670">
    <property type="entry name" value="NFACT-R_1"/>
    <property type="match status" value="1"/>
</dbReference>
<dbReference type="InterPro" id="IPR010979">
    <property type="entry name" value="Ribosomal_uS13-like_H2TH"/>
</dbReference>
<dbReference type="Proteomes" id="UP001222800">
    <property type="component" value="Chromosome"/>
</dbReference>
<dbReference type="HAMAP" id="MF_00844_B">
    <property type="entry name" value="RqcH_B"/>
    <property type="match status" value="1"/>
</dbReference>
<evidence type="ECO:0000256" key="2">
    <source>
        <dbReference type="ARBA" id="ARBA00022730"/>
    </source>
</evidence>
<dbReference type="InterPro" id="IPR008532">
    <property type="entry name" value="NFACT_RNA-bd"/>
</dbReference>
<dbReference type="PANTHER" id="PTHR15239:SF6">
    <property type="entry name" value="RIBOSOME QUALITY CONTROL COMPLEX SUBUNIT NEMF"/>
    <property type="match status" value="1"/>
</dbReference>
<evidence type="ECO:0000256" key="5">
    <source>
        <dbReference type="HAMAP-Rule" id="MF_00844"/>
    </source>
</evidence>
<evidence type="ECO:0000313" key="8">
    <source>
        <dbReference type="Proteomes" id="UP001222800"/>
    </source>
</evidence>
<gene>
    <name evidence="5" type="primary">rqcH</name>
    <name evidence="7" type="ORF">P4S50_12015</name>
</gene>
<keyword evidence="4 5" id="KW-0648">Protein biosynthesis</keyword>
<organism evidence="7 8">
    <name type="scientific">Tepidibacter hydrothermalis</name>
    <dbReference type="NCBI Taxonomy" id="3036126"/>
    <lineage>
        <taxon>Bacteria</taxon>
        <taxon>Bacillati</taxon>
        <taxon>Bacillota</taxon>
        <taxon>Clostridia</taxon>
        <taxon>Peptostreptococcales</taxon>
        <taxon>Peptostreptococcaceae</taxon>
        <taxon>Tepidibacter</taxon>
    </lineage>
</organism>
<dbReference type="Gene3D" id="2.30.310.10">
    <property type="entry name" value="ibrinogen binding protein from staphylococcus aureus domain"/>
    <property type="match status" value="1"/>
</dbReference>
<feature type="domain" description="NFACT RNA-binding" evidence="6">
    <location>
        <begin position="473"/>
        <end position="565"/>
    </location>
</feature>
<comment type="subunit">
    <text evidence="5">Associates with stalled 50S ribosomal subunits. Binds to RqcP.</text>
</comment>
<dbReference type="InterPro" id="IPR051608">
    <property type="entry name" value="RQC_Subunit_NEMF"/>
</dbReference>
<sequence>MALDGLVINSLVKELSSQLVDGKIDKIYQPEDDELLFNIRSNNTNYKLLISANSSNPRVYTTNSHNKKNPIKAPLFCMLLRKHIQNGRIIKIEQPGFERIIKITIESLDELKIRKSKDLIIEIMGRHSNIILVDNEENKVLDSIKRVPLSVSRYRQVLPGQKYINPPSQNKLNPVNTIDEKTFIDTLLNSSKPELYKSIYSSFEGISPVVAKEICIRAKLDMDININHMNKNDFASLYEIFNRLFNQIKNNIFFPCIAIDKRLNKIIDFSCIKLTMFNHYSFIENDSINVILETYYLEKDVKERIHQKSQSLRKSISNKLDRLYKKSKKQNEELLESKNADKYKINGELITAYIYMIQKGMDEVEVANFYNPNSENVTIRLDKRLTPSENAQKYFKKYNKLKHALIEITEQLKITQEEINYLENIMLSITNCESIDELDEIKEELIKVGYVKGKVKDKGKKNKEKNILKTAPYEFLSSDGFKVFVGKNNKQNDYLTLKMATNNDMWLHTKDIPGSHVIIRSEGGEIPESTIFEAAMLAAYYSKGKMSSKVPVDYTLKKNVKKPSGAKPGMVIYETNSTMYVTPLEEEIVKIQNHVEIASEDN</sequence>
<accession>A0ABY8E888</accession>
<evidence type="ECO:0000313" key="7">
    <source>
        <dbReference type="EMBL" id="WFD09110.1"/>
    </source>
</evidence>
<name>A0ABY8E888_9FIRM</name>
<comment type="function">
    <text evidence="5">Key component of the ribosome quality control system (RQC), a ribosome-associated complex that mediates the extraction of incompletely synthesized nascent chains from stalled ribosomes and their subsequent degradation. RqcH recruits Ala-charged tRNA, and with RqcP directs the elongation of stalled nascent chains on 50S ribosomal subunits, leading to non-templated C-terminal alanine extensions (Ala tail). The Ala tail promotes nascent chain degradation. May add between 1 and at least 8 Ala residues. Binds to stalled 50S ribosomal subunits.</text>
</comment>
<evidence type="ECO:0000256" key="4">
    <source>
        <dbReference type="ARBA" id="ARBA00022917"/>
    </source>
</evidence>
<dbReference type="Pfam" id="PF05833">
    <property type="entry name" value="NFACT_N"/>
    <property type="match status" value="1"/>
</dbReference>
<protein>
    <recommendedName>
        <fullName evidence="5">Rqc2 homolog RqcH</fullName>
        <shortName evidence="5">RqcH</shortName>
    </recommendedName>
</protein>
<dbReference type="SUPFAM" id="SSF46946">
    <property type="entry name" value="S13-like H2TH domain"/>
    <property type="match status" value="1"/>
</dbReference>
<proteinExistence type="inferred from homology"/>
<reference evidence="7 8" key="1">
    <citation type="submission" date="2023-03" db="EMBL/GenBank/DDBJ databases">
        <title>Complete genome sequence of Tepidibacter sp. SWIR-1, isolated from a deep-sea hydrothermal vent.</title>
        <authorList>
            <person name="Li X."/>
        </authorList>
    </citation>
    <scope>NUCLEOTIDE SEQUENCE [LARGE SCALE GENOMIC DNA]</scope>
    <source>
        <strain evidence="7 8">SWIR-1</strain>
    </source>
</reference>
<evidence type="ECO:0000259" key="6">
    <source>
        <dbReference type="Pfam" id="PF05670"/>
    </source>
</evidence>